<accession>A0ABZ2AHC4</accession>
<protein>
    <submittedName>
        <fullName evidence="1">Uncharacterized protein</fullName>
    </submittedName>
</protein>
<evidence type="ECO:0000313" key="1">
    <source>
        <dbReference type="EMBL" id="WVN21526.1"/>
    </source>
</evidence>
<keyword evidence="2" id="KW-1185">Reference proteome</keyword>
<reference evidence="1" key="1">
    <citation type="submission" date="2024-01" db="EMBL/GenBank/DDBJ databases">
        <title>Complete genome sequence of Mycoplasma gateae strain 3700.</title>
        <authorList>
            <person name="Spergser J."/>
        </authorList>
    </citation>
    <scope>NUCLEOTIDE SEQUENCE [LARGE SCALE GENOMIC DNA]</scope>
    <source>
        <strain evidence="1">3700</strain>
    </source>
</reference>
<dbReference type="EMBL" id="CP143578">
    <property type="protein sequence ID" value="WVN21526.1"/>
    <property type="molecule type" value="Genomic_DNA"/>
</dbReference>
<proteinExistence type="predicted"/>
<dbReference type="RefSeq" id="WP_330463556.1">
    <property type="nucleotide sequence ID" value="NZ_CP143578.1"/>
</dbReference>
<sequence length="257" mass="30712">MWNFFNDINFNLETKYNFKIIEEENNDYLIRNLMDYENNTNTKSIKINERIFSINDCIVISNLSYVSDILNSISKPWIQEKINNNENWNVNEILNQEKLDSIIDQINLKIGFKYLSKDIDNNKLIKSIFSIDEKLLISKNNLLNILDILSTLNFKALIIIKNLPYINIETLIKYNNLNFLILTSDCTRYVKTYNQLELVAIYKQEIIFDIKSCAPIINFFENIKNREIPENELLFSNEKEEKEFKFIFYDLKNNFFK</sequence>
<name>A0ABZ2AHC4_9BACT</name>
<organism evidence="1 2">
    <name type="scientific">Metamycoplasma gateae</name>
    <dbReference type="NCBI Taxonomy" id="35769"/>
    <lineage>
        <taxon>Bacteria</taxon>
        <taxon>Bacillati</taxon>
        <taxon>Mycoplasmatota</taxon>
        <taxon>Mycoplasmoidales</taxon>
        <taxon>Metamycoplasmataceae</taxon>
        <taxon>Metamycoplasma</taxon>
    </lineage>
</organism>
<dbReference type="Proteomes" id="UP001431935">
    <property type="component" value="Chromosome"/>
</dbReference>
<evidence type="ECO:0000313" key="2">
    <source>
        <dbReference type="Proteomes" id="UP001431935"/>
    </source>
</evidence>
<gene>
    <name evidence="1" type="ORF">V2E26_00805</name>
</gene>